<feature type="transmembrane region" description="Helical" evidence="1">
    <location>
        <begin position="138"/>
        <end position="155"/>
    </location>
</feature>
<organism evidence="3 4">
    <name type="scientific">Necator americanus</name>
    <name type="common">Human hookworm</name>
    <dbReference type="NCBI Taxonomy" id="51031"/>
    <lineage>
        <taxon>Eukaryota</taxon>
        <taxon>Metazoa</taxon>
        <taxon>Ecdysozoa</taxon>
        <taxon>Nematoda</taxon>
        <taxon>Chromadorea</taxon>
        <taxon>Rhabditida</taxon>
        <taxon>Rhabditina</taxon>
        <taxon>Rhabditomorpha</taxon>
        <taxon>Strongyloidea</taxon>
        <taxon>Ancylostomatidae</taxon>
        <taxon>Bunostominae</taxon>
        <taxon>Necator</taxon>
    </lineage>
</organism>
<keyword evidence="1" id="KW-0812">Transmembrane</keyword>
<dbReference type="STRING" id="51031.W2SSI6"/>
<evidence type="ECO:0000313" key="3">
    <source>
        <dbReference type="EMBL" id="ETN72595.1"/>
    </source>
</evidence>
<name>W2SSI6_NECAM</name>
<accession>W2SSI6</accession>
<protein>
    <submittedName>
        <fullName evidence="3">DnaJ domain protein</fullName>
    </submittedName>
</protein>
<dbReference type="PROSITE" id="PS50076">
    <property type="entry name" value="DNAJ_2"/>
    <property type="match status" value="1"/>
</dbReference>
<keyword evidence="1" id="KW-1133">Transmembrane helix</keyword>
<dbReference type="Gene3D" id="1.10.287.110">
    <property type="entry name" value="DnaJ domain"/>
    <property type="match status" value="1"/>
</dbReference>
<gene>
    <name evidence="3" type="ORF">NECAME_18779</name>
</gene>
<dbReference type="EMBL" id="KI663767">
    <property type="protein sequence ID" value="ETN72595.1"/>
    <property type="molecule type" value="Genomic_DNA"/>
</dbReference>
<dbReference type="Pfam" id="PF00226">
    <property type="entry name" value="DnaJ"/>
    <property type="match status" value="1"/>
</dbReference>
<dbReference type="InterPro" id="IPR001623">
    <property type="entry name" value="DnaJ_domain"/>
</dbReference>
<proteinExistence type="predicted"/>
<dbReference type="InterPro" id="IPR036869">
    <property type="entry name" value="J_dom_sf"/>
</dbReference>
<feature type="domain" description="J" evidence="2">
    <location>
        <begin position="47"/>
        <end position="111"/>
    </location>
</feature>
<dbReference type="InterPro" id="IPR052763">
    <property type="entry name" value="DnaJ_C4"/>
</dbReference>
<reference evidence="4" key="1">
    <citation type="journal article" date="2014" name="Nat. Genet.">
        <title>Genome of the human hookworm Necator americanus.</title>
        <authorList>
            <person name="Tang Y.T."/>
            <person name="Gao X."/>
            <person name="Rosa B.A."/>
            <person name="Abubucker S."/>
            <person name="Hallsworth-Pepin K."/>
            <person name="Martin J."/>
            <person name="Tyagi R."/>
            <person name="Heizer E."/>
            <person name="Zhang X."/>
            <person name="Bhonagiri-Palsikar V."/>
            <person name="Minx P."/>
            <person name="Warren W.C."/>
            <person name="Wang Q."/>
            <person name="Zhan B."/>
            <person name="Hotez P.J."/>
            <person name="Sternberg P.W."/>
            <person name="Dougall A."/>
            <person name="Gaze S.T."/>
            <person name="Mulvenna J."/>
            <person name="Sotillo J."/>
            <person name="Ranganathan S."/>
            <person name="Rabelo E.M."/>
            <person name="Wilson R.K."/>
            <person name="Felgner P.L."/>
            <person name="Bethony J."/>
            <person name="Hawdon J.M."/>
            <person name="Gasser R.B."/>
            <person name="Loukas A."/>
            <person name="Mitreva M."/>
        </authorList>
    </citation>
    <scope>NUCLEOTIDE SEQUENCE [LARGE SCALE GENOMIC DNA]</scope>
</reference>
<evidence type="ECO:0000313" key="4">
    <source>
        <dbReference type="Proteomes" id="UP000053676"/>
    </source>
</evidence>
<evidence type="ECO:0000259" key="2">
    <source>
        <dbReference type="PROSITE" id="PS50076"/>
    </source>
</evidence>
<keyword evidence="1" id="KW-0472">Membrane</keyword>
<dbReference type="SUPFAM" id="SSF46565">
    <property type="entry name" value="Chaperone J-domain"/>
    <property type="match status" value="1"/>
</dbReference>
<dbReference type="CDD" id="cd06257">
    <property type="entry name" value="DnaJ"/>
    <property type="match status" value="1"/>
</dbReference>
<dbReference type="PANTHER" id="PTHR44825">
    <property type="match status" value="1"/>
</dbReference>
<dbReference type="PANTHER" id="PTHR44825:SF1">
    <property type="entry name" value="DNAJ HOMOLOG SUBFAMILY C MEMBER 4"/>
    <property type="match status" value="1"/>
</dbReference>
<dbReference type="AlphaFoldDB" id="W2SSI6"/>
<dbReference type="OrthoDB" id="552049at2759"/>
<evidence type="ECO:0000256" key="1">
    <source>
        <dbReference type="SAM" id="Phobius"/>
    </source>
</evidence>
<sequence length="166" mass="19974">MYGGRQRVCPWSYWNLLDYAHYCRPHAFLQHTCWISSYARHDGKKPNYYELLGVRKDATQAEIKAAFYAKSKELHPDKGSGGDSSAAFVELKEAYDVLRRPADRRAYDLQDHEYYREIHRNPYYHYQQHNYQQQRARLATNCFFVLFCLFFRIFFRTSRDTEMQDA</sequence>
<keyword evidence="4" id="KW-1185">Reference proteome</keyword>
<dbReference type="PRINTS" id="PR00625">
    <property type="entry name" value="JDOMAIN"/>
</dbReference>
<dbReference type="SMART" id="SM00271">
    <property type="entry name" value="DnaJ"/>
    <property type="match status" value="1"/>
</dbReference>
<dbReference type="KEGG" id="nai:NECAME_18779"/>
<dbReference type="Proteomes" id="UP000053676">
    <property type="component" value="Unassembled WGS sequence"/>
</dbReference>